<accession>U5DD21</accession>
<keyword evidence="2" id="KW-1185">Reference proteome</keyword>
<dbReference type="EMBL" id="KI392059">
    <property type="protein sequence ID" value="ERN20439.1"/>
    <property type="molecule type" value="Genomic_DNA"/>
</dbReference>
<dbReference type="Gramene" id="ERN20439">
    <property type="protein sequence ID" value="ERN20439"/>
    <property type="gene ID" value="AMTR_s00068p00117860"/>
</dbReference>
<proteinExistence type="predicted"/>
<evidence type="ECO:0000313" key="1">
    <source>
        <dbReference type="EMBL" id="ERN20439.1"/>
    </source>
</evidence>
<dbReference type="AlphaFoldDB" id="U5DD21"/>
<evidence type="ECO:0000313" key="2">
    <source>
        <dbReference type="Proteomes" id="UP000017836"/>
    </source>
</evidence>
<protein>
    <submittedName>
        <fullName evidence="1">Uncharacterized protein</fullName>
    </submittedName>
</protein>
<name>U5DD21_AMBTC</name>
<sequence>MHACLTRTRVTCPRGTLARHLTSKQPPSTGKAHTIQREAQAIQREIGVVGLKVCPHFLWADSRGLGVNDLIN</sequence>
<dbReference type="HOGENOM" id="CLU_2725579_0_0_1"/>
<organism evidence="1 2">
    <name type="scientific">Amborella trichopoda</name>
    <dbReference type="NCBI Taxonomy" id="13333"/>
    <lineage>
        <taxon>Eukaryota</taxon>
        <taxon>Viridiplantae</taxon>
        <taxon>Streptophyta</taxon>
        <taxon>Embryophyta</taxon>
        <taxon>Tracheophyta</taxon>
        <taxon>Spermatophyta</taxon>
        <taxon>Magnoliopsida</taxon>
        <taxon>Amborellales</taxon>
        <taxon>Amborellaceae</taxon>
        <taxon>Amborella</taxon>
    </lineage>
</organism>
<dbReference type="Proteomes" id="UP000017836">
    <property type="component" value="Unassembled WGS sequence"/>
</dbReference>
<gene>
    <name evidence="1" type="ORF">AMTR_s00068p00117860</name>
</gene>
<reference evidence="2" key="1">
    <citation type="journal article" date="2013" name="Science">
        <title>The Amborella genome and the evolution of flowering plants.</title>
        <authorList>
            <consortium name="Amborella Genome Project"/>
        </authorList>
    </citation>
    <scope>NUCLEOTIDE SEQUENCE [LARGE SCALE GENOMIC DNA]</scope>
</reference>